<evidence type="ECO:0000256" key="4">
    <source>
        <dbReference type="ARBA" id="ARBA00021870"/>
    </source>
</evidence>
<keyword evidence="14" id="KW-0966">Cell projection</keyword>
<dbReference type="InterPro" id="IPR000090">
    <property type="entry name" value="Flg_Motor_Flig"/>
</dbReference>
<keyword evidence="8" id="KW-0472">Membrane</keyword>
<dbReference type="InterPro" id="IPR011002">
    <property type="entry name" value="FliG_a-hlx"/>
</dbReference>
<evidence type="ECO:0000259" key="13">
    <source>
        <dbReference type="Pfam" id="PF14842"/>
    </source>
</evidence>
<evidence type="ECO:0000313" key="15">
    <source>
        <dbReference type="Proteomes" id="UP000198704"/>
    </source>
</evidence>
<dbReference type="InterPro" id="IPR032779">
    <property type="entry name" value="FliG_M"/>
</dbReference>
<dbReference type="PRINTS" id="PR00954">
    <property type="entry name" value="FLGMOTORFLIG"/>
</dbReference>
<reference evidence="15" key="1">
    <citation type="submission" date="2016-10" db="EMBL/GenBank/DDBJ databases">
        <authorList>
            <person name="Varghese N."/>
            <person name="Submissions S."/>
        </authorList>
    </citation>
    <scope>NUCLEOTIDE SEQUENCE [LARGE SCALE GENOMIC DNA]</scope>
    <source>
        <strain evidence="15">BL47</strain>
    </source>
</reference>
<evidence type="ECO:0000256" key="1">
    <source>
        <dbReference type="ARBA" id="ARBA00004117"/>
    </source>
</evidence>
<feature type="domain" description="Flagellar motor switch protein FliG C-terminal" evidence="11">
    <location>
        <begin position="225"/>
        <end position="331"/>
    </location>
</feature>
<organism evidence="14 15">
    <name type="scientific">Methylobacterium phyllostachyos</name>
    <dbReference type="NCBI Taxonomy" id="582672"/>
    <lineage>
        <taxon>Bacteria</taxon>
        <taxon>Pseudomonadati</taxon>
        <taxon>Pseudomonadota</taxon>
        <taxon>Alphaproteobacteria</taxon>
        <taxon>Hyphomicrobiales</taxon>
        <taxon>Methylobacteriaceae</taxon>
        <taxon>Methylobacterium</taxon>
    </lineage>
</organism>
<dbReference type="GO" id="GO:0005886">
    <property type="term" value="C:plasma membrane"/>
    <property type="evidence" value="ECO:0007669"/>
    <property type="project" value="UniProtKB-SubCell"/>
</dbReference>
<accession>A0A1H0BAL9</accession>
<keyword evidence="7" id="KW-0283">Flagellar rotation</keyword>
<evidence type="ECO:0000256" key="2">
    <source>
        <dbReference type="ARBA" id="ARBA00004413"/>
    </source>
</evidence>
<dbReference type="GO" id="GO:0071973">
    <property type="term" value="P:bacterial-type flagellum-dependent cell motility"/>
    <property type="evidence" value="ECO:0007669"/>
    <property type="project" value="InterPro"/>
</dbReference>
<name>A0A1H0BAL9_9HYPH</name>
<comment type="similarity">
    <text evidence="3">Belongs to the FliG family.</text>
</comment>
<dbReference type="Pfam" id="PF14841">
    <property type="entry name" value="FliG_M"/>
    <property type="match status" value="1"/>
</dbReference>
<evidence type="ECO:0000256" key="7">
    <source>
        <dbReference type="ARBA" id="ARBA00022779"/>
    </source>
</evidence>
<dbReference type="InterPro" id="IPR023087">
    <property type="entry name" value="Flg_Motor_Flig_C"/>
</dbReference>
<gene>
    <name evidence="14" type="ORF">SAMN05216360_108103</name>
</gene>
<dbReference type="EMBL" id="FNHS01000008">
    <property type="protein sequence ID" value="SDN42661.1"/>
    <property type="molecule type" value="Genomic_DNA"/>
</dbReference>
<sequence length="342" mass="37654">MAVGPVSKPSVRVLTPSEEVAAVLIAMSKPTSSRLVKYFDAAELKQITRAVAQLGPVPRDQLEVLIEQVAAMFADGANLVGTAREMEKLLDGVLPPEQIAELMSDVLGAGERSIWDRISNGSEAALATYLLKEHPQTIALILSKVKPACAAKVMAQLPAPVRNGVMRRMLTFKPIVDATMKMIEQTIHEDFMINLARNAAADTHSRMADIINKMERQSMEEVLDNLSQSRPKSAEILKSLLFTFDDIINLTPRARTTLFDQIPHEKVILALKGTNPQLRGVVLSGLTARARRLVEHELDGGEPASQRDVLEARRFITDQALEMAARGEIELNATDTEDTYIR</sequence>
<dbReference type="InterPro" id="IPR028263">
    <property type="entry name" value="FliG_N"/>
</dbReference>
<protein>
    <recommendedName>
        <fullName evidence="4">Flagellar motor switch protein FliG</fullName>
    </recommendedName>
</protein>
<evidence type="ECO:0000256" key="5">
    <source>
        <dbReference type="ARBA" id="ARBA00022475"/>
    </source>
</evidence>
<feature type="domain" description="Flagellar motor switch protein FliG middle" evidence="12">
    <location>
        <begin position="125"/>
        <end position="194"/>
    </location>
</feature>
<keyword evidence="6" id="KW-0145">Chemotaxis</keyword>
<dbReference type="Proteomes" id="UP000198704">
    <property type="component" value="Unassembled WGS sequence"/>
</dbReference>
<dbReference type="STRING" id="582672.SAMN05216360_108103"/>
<dbReference type="Pfam" id="PF01706">
    <property type="entry name" value="FliG_C"/>
    <property type="match status" value="1"/>
</dbReference>
<evidence type="ECO:0000256" key="10">
    <source>
        <dbReference type="ARBA" id="ARBA00025598"/>
    </source>
</evidence>
<dbReference type="AlphaFoldDB" id="A0A1H0BAL9"/>
<dbReference type="PANTHER" id="PTHR30534">
    <property type="entry name" value="FLAGELLAR MOTOR SWITCH PROTEIN FLIG"/>
    <property type="match status" value="1"/>
</dbReference>
<dbReference type="GO" id="GO:0006935">
    <property type="term" value="P:chemotaxis"/>
    <property type="evidence" value="ECO:0007669"/>
    <property type="project" value="UniProtKB-KW"/>
</dbReference>
<keyword evidence="14" id="KW-0282">Flagellum</keyword>
<dbReference type="GO" id="GO:0003774">
    <property type="term" value="F:cytoskeletal motor activity"/>
    <property type="evidence" value="ECO:0007669"/>
    <property type="project" value="InterPro"/>
</dbReference>
<dbReference type="SUPFAM" id="SSF48029">
    <property type="entry name" value="FliG"/>
    <property type="match status" value="2"/>
</dbReference>
<evidence type="ECO:0000256" key="8">
    <source>
        <dbReference type="ARBA" id="ARBA00023136"/>
    </source>
</evidence>
<evidence type="ECO:0000256" key="3">
    <source>
        <dbReference type="ARBA" id="ARBA00010299"/>
    </source>
</evidence>
<evidence type="ECO:0000256" key="6">
    <source>
        <dbReference type="ARBA" id="ARBA00022500"/>
    </source>
</evidence>
<dbReference type="GO" id="GO:0009425">
    <property type="term" value="C:bacterial-type flagellum basal body"/>
    <property type="evidence" value="ECO:0007669"/>
    <property type="project" value="UniProtKB-SubCell"/>
</dbReference>
<feature type="domain" description="Flagellar motor switch protein FliG N-terminal" evidence="13">
    <location>
        <begin position="14"/>
        <end position="115"/>
    </location>
</feature>
<keyword evidence="5" id="KW-1003">Cell membrane</keyword>
<dbReference type="RefSeq" id="WP_091716681.1">
    <property type="nucleotide sequence ID" value="NZ_FNHS01000008.1"/>
</dbReference>
<comment type="subcellular location">
    <subcellularLocation>
        <location evidence="1">Bacterial flagellum basal body</location>
    </subcellularLocation>
    <subcellularLocation>
        <location evidence="2">Cell membrane</location>
        <topology evidence="2">Peripheral membrane protein</topology>
        <orientation evidence="2">Cytoplasmic side</orientation>
    </subcellularLocation>
</comment>
<keyword evidence="14" id="KW-0969">Cilium</keyword>
<keyword evidence="9" id="KW-0975">Bacterial flagellum</keyword>
<proteinExistence type="inferred from homology"/>
<dbReference type="Gene3D" id="1.10.220.30">
    <property type="match status" value="3"/>
</dbReference>
<comment type="function">
    <text evidence="10">FliG is one of three proteins (FliG, FliN, FliM) that forms the rotor-mounted switch complex (C ring), located at the base of the basal body. This complex interacts with the CheY and CheZ chemotaxis proteins, in addition to contacting components of the motor that determine the direction of flagellar rotation.</text>
</comment>
<evidence type="ECO:0000313" key="14">
    <source>
        <dbReference type="EMBL" id="SDN42661.1"/>
    </source>
</evidence>
<evidence type="ECO:0000256" key="9">
    <source>
        <dbReference type="ARBA" id="ARBA00023143"/>
    </source>
</evidence>
<evidence type="ECO:0000259" key="11">
    <source>
        <dbReference type="Pfam" id="PF01706"/>
    </source>
</evidence>
<dbReference type="OrthoDB" id="9780302at2"/>
<evidence type="ECO:0000259" key="12">
    <source>
        <dbReference type="Pfam" id="PF14841"/>
    </source>
</evidence>
<dbReference type="Pfam" id="PF14842">
    <property type="entry name" value="FliG_N"/>
    <property type="match status" value="1"/>
</dbReference>
<keyword evidence="15" id="KW-1185">Reference proteome</keyword>
<dbReference type="PANTHER" id="PTHR30534:SF0">
    <property type="entry name" value="FLAGELLAR MOTOR SWITCH PROTEIN FLIG"/>
    <property type="match status" value="1"/>
</dbReference>